<sequence length="30" mass="3313">MSARNRRDLENQQLSQLAESLPLASAITAQ</sequence>
<dbReference type="WBParaSite" id="ASIM_0000905501-mRNA-1">
    <property type="protein sequence ID" value="ASIM_0000905501-mRNA-1"/>
    <property type="gene ID" value="ASIM_0000905501"/>
</dbReference>
<evidence type="ECO:0000313" key="1">
    <source>
        <dbReference type="EMBL" id="VDK34498.1"/>
    </source>
</evidence>
<protein>
    <submittedName>
        <fullName evidence="3">Transcriptional regulator</fullName>
    </submittedName>
</protein>
<dbReference type="EMBL" id="UYRR01024945">
    <property type="protein sequence ID" value="VDK34498.1"/>
    <property type="molecule type" value="Genomic_DNA"/>
</dbReference>
<reference evidence="1 2" key="2">
    <citation type="submission" date="2018-11" db="EMBL/GenBank/DDBJ databases">
        <authorList>
            <consortium name="Pathogen Informatics"/>
        </authorList>
    </citation>
    <scope>NUCLEOTIDE SEQUENCE [LARGE SCALE GENOMIC DNA]</scope>
</reference>
<dbReference type="AlphaFoldDB" id="A0A0M3JN15"/>
<gene>
    <name evidence="1" type="ORF">ASIM_LOCUS8802</name>
</gene>
<proteinExistence type="predicted"/>
<evidence type="ECO:0000313" key="3">
    <source>
        <dbReference type="WBParaSite" id="ASIM_0000905501-mRNA-1"/>
    </source>
</evidence>
<organism evidence="3">
    <name type="scientific">Anisakis simplex</name>
    <name type="common">Herring worm</name>
    <dbReference type="NCBI Taxonomy" id="6269"/>
    <lineage>
        <taxon>Eukaryota</taxon>
        <taxon>Metazoa</taxon>
        <taxon>Ecdysozoa</taxon>
        <taxon>Nematoda</taxon>
        <taxon>Chromadorea</taxon>
        <taxon>Rhabditida</taxon>
        <taxon>Spirurina</taxon>
        <taxon>Ascaridomorpha</taxon>
        <taxon>Ascaridoidea</taxon>
        <taxon>Anisakidae</taxon>
        <taxon>Anisakis</taxon>
        <taxon>Anisakis simplex complex</taxon>
    </lineage>
</organism>
<name>A0A0M3JN15_ANISI</name>
<accession>A0A0M3JN15</accession>
<reference evidence="3" key="1">
    <citation type="submission" date="2017-02" db="UniProtKB">
        <authorList>
            <consortium name="WormBaseParasite"/>
        </authorList>
    </citation>
    <scope>IDENTIFICATION</scope>
</reference>
<keyword evidence="2" id="KW-1185">Reference proteome</keyword>
<evidence type="ECO:0000313" key="2">
    <source>
        <dbReference type="Proteomes" id="UP000267096"/>
    </source>
</evidence>
<dbReference type="Proteomes" id="UP000267096">
    <property type="component" value="Unassembled WGS sequence"/>
</dbReference>